<evidence type="ECO:0000256" key="1">
    <source>
        <dbReference type="ARBA" id="ARBA00004337"/>
    </source>
</evidence>
<keyword evidence="2 5" id="KW-0812">Transmembrane</keyword>
<dbReference type="InterPro" id="IPR047843">
    <property type="entry name" value="WLS-like_TM"/>
</dbReference>
<sequence>VEAIIYRFKFLMFFTLVCAAFTIASYIMKQYGEGQIHGDTPTESILVHSTSAFFTGTFGMWNIYVLLLLAMYAPSHKHFSNANGNYYSCCFLLQPRFGYYDVFITSCYIPSVLLVCSCFVVRI</sequence>
<evidence type="ECO:0000256" key="2">
    <source>
        <dbReference type="ARBA" id="ARBA00022692"/>
    </source>
</evidence>
<dbReference type="GO" id="GO:0061355">
    <property type="term" value="P:Wnt protein secretion"/>
    <property type="evidence" value="ECO:0007669"/>
    <property type="project" value="TreeGrafter"/>
</dbReference>
<dbReference type="GO" id="GO:0016055">
    <property type="term" value="P:Wnt signaling pathway"/>
    <property type="evidence" value="ECO:0007669"/>
    <property type="project" value="InterPro"/>
</dbReference>
<dbReference type="OrthoDB" id="5804250at2759"/>
<evidence type="ECO:0000256" key="4">
    <source>
        <dbReference type="ARBA" id="ARBA00023136"/>
    </source>
</evidence>
<dbReference type="GO" id="GO:0010008">
    <property type="term" value="C:endosome membrane"/>
    <property type="evidence" value="ECO:0007669"/>
    <property type="project" value="UniProtKB-SubCell"/>
</dbReference>
<dbReference type="PANTHER" id="PTHR13449:SF2">
    <property type="entry name" value="PROTEIN WNTLESS HOMOLOG"/>
    <property type="match status" value="1"/>
</dbReference>
<gene>
    <name evidence="7" type="primary">wls</name>
    <name evidence="7" type="ORF">Tcan_02183</name>
</gene>
<reference evidence="7 8" key="1">
    <citation type="submission" date="2014-11" db="EMBL/GenBank/DDBJ databases">
        <title>Genetic blueprint of the zoonotic pathogen Toxocara canis.</title>
        <authorList>
            <person name="Zhu X.-Q."/>
            <person name="Korhonen P.K."/>
            <person name="Cai H."/>
            <person name="Young N.D."/>
            <person name="Nejsum P."/>
            <person name="von Samson-Himmelstjerna G."/>
            <person name="Boag P.R."/>
            <person name="Tan P."/>
            <person name="Li Q."/>
            <person name="Min J."/>
            <person name="Yang Y."/>
            <person name="Wang X."/>
            <person name="Fang X."/>
            <person name="Hall R.S."/>
            <person name="Hofmann A."/>
            <person name="Sternberg P.W."/>
            <person name="Jex A.R."/>
            <person name="Gasser R.B."/>
        </authorList>
    </citation>
    <scope>NUCLEOTIDE SEQUENCE [LARGE SCALE GENOMIC DNA]</scope>
    <source>
        <strain evidence="7">PN_DK_2014</strain>
    </source>
</reference>
<name>A0A0B2UKG1_TOXCA</name>
<dbReference type="EMBL" id="JPKZ01021811">
    <property type="protein sequence ID" value="KHN71551.1"/>
    <property type="molecule type" value="Genomic_DNA"/>
</dbReference>
<feature type="transmembrane region" description="Helical" evidence="5">
    <location>
        <begin position="6"/>
        <end position="28"/>
    </location>
</feature>
<dbReference type="GO" id="GO:0017147">
    <property type="term" value="F:Wnt-protein binding"/>
    <property type="evidence" value="ECO:0007669"/>
    <property type="project" value="InterPro"/>
</dbReference>
<feature type="non-terminal residue" evidence="7">
    <location>
        <position position="1"/>
    </location>
</feature>
<feature type="transmembrane region" description="Helical" evidence="5">
    <location>
        <begin position="102"/>
        <end position="121"/>
    </location>
</feature>
<accession>A0A0B2UKG1</accession>
<keyword evidence="3 5" id="KW-1133">Transmembrane helix</keyword>
<dbReference type="AlphaFoldDB" id="A0A0B2UKG1"/>
<proteinExistence type="predicted"/>
<evidence type="ECO:0000313" key="8">
    <source>
        <dbReference type="Proteomes" id="UP000031036"/>
    </source>
</evidence>
<comment type="caution">
    <text evidence="7">The sequence shown here is derived from an EMBL/GenBank/DDBJ whole genome shotgun (WGS) entry which is preliminary data.</text>
</comment>
<protein>
    <submittedName>
        <fullName evidence="7">Protein wntless</fullName>
    </submittedName>
</protein>
<dbReference type="Pfam" id="PF06664">
    <property type="entry name" value="WLS-like_TM"/>
    <property type="match status" value="1"/>
</dbReference>
<evidence type="ECO:0000313" key="7">
    <source>
        <dbReference type="EMBL" id="KHN71551.1"/>
    </source>
</evidence>
<dbReference type="STRING" id="6265.A0A0B2UKG1"/>
<dbReference type="PANTHER" id="PTHR13449">
    <property type="entry name" value="INTEGRAL MEMBRANE PROTEIN GPR177"/>
    <property type="match status" value="1"/>
</dbReference>
<organism evidence="7 8">
    <name type="scientific">Toxocara canis</name>
    <name type="common">Canine roundworm</name>
    <dbReference type="NCBI Taxonomy" id="6265"/>
    <lineage>
        <taxon>Eukaryota</taxon>
        <taxon>Metazoa</taxon>
        <taxon>Ecdysozoa</taxon>
        <taxon>Nematoda</taxon>
        <taxon>Chromadorea</taxon>
        <taxon>Rhabditida</taxon>
        <taxon>Spirurina</taxon>
        <taxon>Ascaridomorpha</taxon>
        <taxon>Ascaridoidea</taxon>
        <taxon>Toxocaridae</taxon>
        <taxon>Toxocara</taxon>
    </lineage>
</organism>
<keyword evidence="4 5" id="KW-0472">Membrane</keyword>
<evidence type="ECO:0000256" key="3">
    <source>
        <dbReference type="ARBA" id="ARBA00022989"/>
    </source>
</evidence>
<keyword evidence="8" id="KW-1185">Reference proteome</keyword>
<dbReference type="GO" id="GO:0006886">
    <property type="term" value="P:intracellular protein transport"/>
    <property type="evidence" value="ECO:0007669"/>
    <property type="project" value="TreeGrafter"/>
</dbReference>
<dbReference type="Proteomes" id="UP000031036">
    <property type="component" value="Unassembled WGS sequence"/>
</dbReference>
<feature type="domain" description="Wntless-like transmembrane" evidence="6">
    <location>
        <begin position="3"/>
        <end position="76"/>
    </location>
</feature>
<feature type="transmembrane region" description="Helical" evidence="5">
    <location>
        <begin position="49"/>
        <end position="73"/>
    </location>
</feature>
<comment type="subcellular location">
    <subcellularLocation>
        <location evidence="1">Endosome membrane</location>
        <topology evidence="1">Multi-pass membrane protein</topology>
    </subcellularLocation>
</comment>
<evidence type="ECO:0000259" key="6">
    <source>
        <dbReference type="Pfam" id="PF06664"/>
    </source>
</evidence>
<evidence type="ECO:0000256" key="5">
    <source>
        <dbReference type="SAM" id="Phobius"/>
    </source>
</evidence>
<dbReference type="InterPro" id="IPR009551">
    <property type="entry name" value="Wntless"/>
</dbReference>